<evidence type="ECO:0000256" key="2">
    <source>
        <dbReference type="SAM" id="MobiDB-lite"/>
    </source>
</evidence>
<feature type="compositionally biased region" description="Basic and acidic residues" evidence="2">
    <location>
        <begin position="97"/>
        <end position="118"/>
    </location>
</feature>
<feature type="coiled-coil region" evidence="1">
    <location>
        <begin position="11"/>
        <end position="38"/>
    </location>
</feature>
<evidence type="ECO:0000256" key="1">
    <source>
        <dbReference type="SAM" id="Coils"/>
    </source>
</evidence>
<protein>
    <submittedName>
        <fullName evidence="3">Uncharacterized protein</fullName>
    </submittedName>
</protein>
<accession>A0A1R2BSN6</accession>
<reference evidence="3 4" key="1">
    <citation type="submission" date="2016-11" db="EMBL/GenBank/DDBJ databases">
        <title>The macronuclear genome of Stentor coeruleus: a giant cell with tiny introns.</title>
        <authorList>
            <person name="Slabodnick M."/>
            <person name="Ruby J.G."/>
            <person name="Reiff S.B."/>
            <person name="Swart E.C."/>
            <person name="Gosai S."/>
            <person name="Prabakaran S."/>
            <person name="Witkowska E."/>
            <person name="Larue G.E."/>
            <person name="Fisher S."/>
            <person name="Freeman R.M."/>
            <person name="Gunawardena J."/>
            <person name="Chu W."/>
            <person name="Stover N.A."/>
            <person name="Gregory B.D."/>
            <person name="Nowacki M."/>
            <person name="Derisi J."/>
            <person name="Roy S.W."/>
            <person name="Marshall W.F."/>
            <person name="Sood P."/>
        </authorList>
    </citation>
    <scope>NUCLEOTIDE SEQUENCE [LARGE SCALE GENOMIC DNA]</scope>
    <source>
        <strain evidence="3">WM001</strain>
    </source>
</reference>
<keyword evidence="4" id="KW-1185">Reference proteome</keyword>
<gene>
    <name evidence="3" type="ORF">SteCoe_20365</name>
</gene>
<keyword evidence="1" id="KW-0175">Coiled coil</keyword>
<name>A0A1R2BSN6_9CILI</name>
<feature type="compositionally biased region" description="Basic and acidic residues" evidence="2">
    <location>
        <begin position="38"/>
        <end position="57"/>
    </location>
</feature>
<dbReference type="Proteomes" id="UP000187209">
    <property type="component" value="Unassembled WGS sequence"/>
</dbReference>
<comment type="caution">
    <text evidence="3">The sequence shown here is derived from an EMBL/GenBank/DDBJ whole genome shotgun (WGS) entry which is preliminary data.</text>
</comment>
<feature type="region of interest" description="Disordered" evidence="2">
    <location>
        <begin position="38"/>
        <end position="63"/>
    </location>
</feature>
<feature type="region of interest" description="Disordered" evidence="2">
    <location>
        <begin position="97"/>
        <end position="205"/>
    </location>
</feature>
<organism evidence="3 4">
    <name type="scientific">Stentor coeruleus</name>
    <dbReference type="NCBI Taxonomy" id="5963"/>
    <lineage>
        <taxon>Eukaryota</taxon>
        <taxon>Sar</taxon>
        <taxon>Alveolata</taxon>
        <taxon>Ciliophora</taxon>
        <taxon>Postciliodesmatophora</taxon>
        <taxon>Heterotrichea</taxon>
        <taxon>Heterotrichida</taxon>
        <taxon>Stentoridae</taxon>
        <taxon>Stentor</taxon>
    </lineage>
</organism>
<feature type="compositionally biased region" description="Polar residues" evidence="2">
    <location>
        <begin position="169"/>
        <end position="189"/>
    </location>
</feature>
<proteinExistence type="predicted"/>
<dbReference type="AlphaFoldDB" id="A0A1R2BSN6"/>
<evidence type="ECO:0000313" key="3">
    <source>
        <dbReference type="EMBL" id="OMJ79595.1"/>
    </source>
</evidence>
<feature type="compositionally biased region" description="Basic and acidic residues" evidence="2">
    <location>
        <begin position="125"/>
        <end position="165"/>
    </location>
</feature>
<dbReference type="EMBL" id="MPUH01000463">
    <property type="protein sequence ID" value="OMJ79595.1"/>
    <property type="molecule type" value="Genomic_DNA"/>
</dbReference>
<sequence length="256" mass="30691">MDKQWGDLTEKEKRREILRKAELEINLAEREVKEWKIYRRESPKPYEADQKSNETEPRSNTISDILCRTPTCYSPINDPGSESPKLKYIEKRLKDLEDLRSYENEKHRKDTERLESLIDKMQQTRKSESKTDELQDLLLEKTRELERKTREISELKSRLNSESKKTHTIPRSTSQNTVERGQKTQNPNLQKHKNPLKSPKPKPQDDALYWKTKAYELSTKYFVALKSLRKDFNKLKKNSYDEWSNFKNEYKSLYKK</sequence>
<evidence type="ECO:0000313" key="4">
    <source>
        <dbReference type="Proteomes" id="UP000187209"/>
    </source>
</evidence>